<accession>A0A067S5U5</accession>
<sequence length="190" mass="21030">MRTISMFRAILRAPKSGAYVLPRACERSRTGYVNACRDVCRRAGSTSFTQSSVCAFFSFYLSKTCPIRSSAARSRFKNSSSSLATRKRLSTMARQPKWILDPAEPEPPYLLHLHAERVADDVHPAFSGAFGGVVQVQVQVRFGAQVGIELMWARWSVGSRGGRGRRQLADLQGTRFEPIKLPDFAVCGGI</sequence>
<dbReference type="AlphaFoldDB" id="A0A067S5U5"/>
<evidence type="ECO:0000313" key="1">
    <source>
        <dbReference type="EMBL" id="KDR66215.1"/>
    </source>
</evidence>
<evidence type="ECO:0000313" key="2">
    <source>
        <dbReference type="Proteomes" id="UP000027222"/>
    </source>
</evidence>
<name>A0A067S5U5_GALM3</name>
<protein>
    <submittedName>
        <fullName evidence="1">Uncharacterized protein</fullName>
    </submittedName>
</protein>
<keyword evidence="2" id="KW-1185">Reference proteome</keyword>
<dbReference type="HOGENOM" id="CLU_1428093_0_0_1"/>
<organism evidence="1 2">
    <name type="scientific">Galerina marginata (strain CBS 339.88)</name>
    <dbReference type="NCBI Taxonomy" id="685588"/>
    <lineage>
        <taxon>Eukaryota</taxon>
        <taxon>Fungi</taxon>
        <taxon>Dikarya</taxon>
        <taxon>Basidiomycota</taxon>
        <taxon>Agaricomycotina</taxon>
        <taxon>Agaricomycetes</taxon>
        <taxon>Agaricomycetidae</taxon>
        <taxon>Agaricales</taxon>
        <taxon>Agaricineae</taxon>
        <taxon>Strophariaceae</taxon>
        <taxon>Galerina</taxon>
    </lineage>
</organism>
<dbReference type="EMBL" id="KL142426">
    <property type="protein sequence ID" value="KDR66215.1"/>
    <property type="molecule type" value="Genomic_DNA"/>
</dbReference>
<dbReference type="Proteomes" id="UP000027222">
    <property type="component" value="Unassembled WGS sequence"/>
</dbReference>
<proteinExistence type="predicted"/>
<gene>
    <name evidence="1" type="ORF">GALMADRAFT_162229</name>
</gene>
<reference evidence="2" key="1">
    <citation type="journal article" date="2014" name="Proc. Natl. Acad. Sci. U.S.A.">
        <title>Extensive sampling of basidiomycete genomes demonstrates inadequacy of the white-rot/brown-rot paradigm for wood decay fungi.</title>
        <authorList>
            <person name="Riley R."/>
            <person name="Salamov A.A."/>
            <person name="Brown D.W."/>
            <person name="Nagy L.G."/>
            <person name="Floudas D."/>
            <person name="Held B.W."/>
            <person name="Levasseur A."/>
            <person name="Lombard V."/>
            <person name="Morin E."/>
            <person name="Otillar R."/>
            <person name="Lindquist E.A."/>
            <person name="Sun H."/>
            <person name="LaButti K.M."/>
            <person name="Schmutz J."/>
            <person name="Jabbour D."/>
            <person name="Luo H."/>
            <person name="Baker S.E."/>
            <person name="Pisabarro A.G."/>
            <person name="Walton J.D."/>
            <person name="Blanchette R.A."/>
            <person name="Henrissat B."/>
            <person name="Martin F."/>
            <person name="Cullen D."/>
            <person name="Hibbett D.S."/>
            <person name="Grigoriev I.V."/>
        </authorList>
    </citation>
    <scope>NUCLEOTIDE SEQUENCE [LARGE SCALE GENOMIC DNA]</scope>
    <source>
        <strain evidence="2">CBS 339.88</strain>
    </source>
</reference>